<evidence type="ECO:0000313" key="3">
    <source>
        <dbReference type="Proteomes" id="UP000004931"/>
    </source>
</evidence>
<comment type="caution">
    <text evidence="2">The sequence shown here is derived from an EMBL/GenBank/DDBJ whole genome shotgun (WGS) entry which is preliminary data.</text>
</comment>
<proteinExistence type="predicted"/>
<dbReference type="InterPro" id="IPR029068">
    <property type="entry name" value="Glyas_Bleomycin-R_OHBP_Dase"/>
</dbReference>
<organism evidence="2 3">
    <name type="scientific">marine gamma proteobacterium HTCC2143</name>
    <dbReference type="NCBI Taxonomy" id="247633"/>
    <lineage>
        <taxon>Bacteria</taxon>
        <taxon>Pseudomonadati</taxon>
        <taxon>Pseudomonadota</taxon>
        <taxon>Gammaproteobacteria</taxon>
        <taxon>Cellvibrionales</taxon>
        <taxon>Spongiibacteraceae</taxon>
        <taxon>BD1-7 clade</taxon>
    </lineage>
</organism>
<dbReference type="Gene3D" id="3.10.180.10">
    <property type="entry name" value="2,3-Dihydroxybiphenyl 1,2-Dioxygenase, domain 1"/>
    <property type="match status" value="1"/>
</dbReference>
<name>A0YAL9_9GAMM</name>
<evidence type="ECO:0000313" key="2">
    <source>
        <dbReference type="EMBL" id="EAW33173.1"/>
    </source>
</evidence>
<keyword evidence="3" id="KW-1185">Reference proteome</keyword>
<reference evidence="2 3" key="1">
    <citation type="journal article" date="2010" name="J. Bacteriol.">
        <title>Genome sequence of the oligotrophic marine Gammaproteobacterium HTCC2143, isolated from the Oregon Coast.</title>
        <authorList>
            <person name="Oh H.M."/>
            <person name="Kang I."/>
            <person name="Ferriera S."/>
            <person name="Giovannoni S.J."/>
            <person name="Cho J.C."/>
        </authorList>
    </citation>
    <scope>NUCLEOTIDE SEQUENCE [LARGE SCALE GENOMIC DNA]</scope>
    <source>
        <strain evidence="2 3">HTCC2143</strain>
    </source>
</reference>
<accession>A0YAL9</accession>
<dbReference type="AlphaFoldDB" id="A0YAL9"/>
<gene>
    <name evidence="2" type="ORF">GP2143_17996</name>
</gene>
<dbReference type="OrthoDB" id="7054074at2"/>
<evidence type="ECO:0000259" key="1">
    <source>
        <dbReference type="Pfam" id="PF13468"/>
    </source>
</evidence>
<dbReference type="Pfam" id="PF13468">
    <property type="entry name" value="Glyoxalase_3"/>
    <property type="match status" value="1"/>
</dbReference>
<sequence length="247" mass="26791">MRLRQVALVAAELSPVRQQLFALLGIDHDYKDPGVGEFGLENSVMAIGDTYLEVVAPITEGTTANRLLERRGGNGGYMILVQTDDIASDNARIATLGVRKIWETSLDDVIAFHLHPKDISGAIVSIDQMMPPESWRWAGPEWQHNSAKNVATIVAAELQSSNPQAMASRWAEVLGQSLSVIGESYVLTFDDGVLRFVLDINGRGDGVSGIDFSTENLPKVLANAKQLGLPIDGNKVTICGTDFRFIA</sequence>
<dbReference type="InterPro" id="IPR025870">
    <property type="entry name" value="Glyoxalase-like_dom"/>
</dbReference>
<dbReference type="SUPFAM" id="SSF54593">
    <property type="entry name" value="Glyoxalase/Bleomycin resistance protein/Dihydroxybiphenyl dioxygenase"/>
    <property type="match status" value="1"/>
</dbReference>
<feature type="domain" description="Glyoxalase-like" evidence="1">
    <location>
        <begin position="16"/>
        <end position="174"/>
    </location>
</feature>
<dbReference type="eggNOG" id="COG0346">
    <property type="taxonomic scope" value="Bacteria"/>
</dbReference>
<dbReference type="EMBL" id="AAVT01000001">
    <property type="protein sequence ID" value="EAW33173.1"/>
    <property type="molecule type" value="Genomic_DNA"/>
</dbReference>
<dbReference type="Proteomes" id="UP000004931">
    <property type="component" value="Unassembled WGS sequence"/>
</dbReference>
<dbReference type="STRING" id="247633.GP2143_17996"/>
<protein>
    <recommendedName>
        <fullName evidence="1">Glyoxalase-like domain-containing protein</fullName>
    </recommendedName>
</protein>